<evidence type="ECO:0000313" key="5">
    <source>
        <dbReference type="EMBL" id="UOA16189.1"/>
    </source>
</evidence>
<dbReference type="EMBL" id="CP085144">
    <property type="protein sequence ID" value="UOA16189.1"/>
    <property type="molecule type" value="Genomic_DNA"/>
</dbReference>
<evidence type="ECO:0000259" key="4">
    <source>
        <dbReference type="Pfam" id="PF02872"/>
    </source>
</evidence>
<dbReference type="InterPro" id="IPR008334">
    <property type="entry name" value="5'-Nucleotdase_C"/>
</dbReference>
<dbReference type="InterPro" id="IPR036907">
    <property type="entry name" value="5'-Nucleotdase_C_sf"/>
</dbReference>
<dbReference type="PANTHER" id="PTHR11575">
    <property type="entry name" value="5'-NUCLEOTIDASE-RELATED"/>
    <property type="match status" value="1"/>
</dbReference>
<name>A0ABY3ZND7_9RHOB</name>
<dbReference type="SUPFAM" id="SSF55816">
    <property type="entry name" value="5'-nucleotidase (syn. UDP-sugar hydrolase), C-terminal domain"/>
    <property type="match status" value="1"/>
</dbReference>
<keyword evidence="2" id="KW-0547">Nucleotide-binding</keyword>
<proteinExistence type="inferred from homology"/>
<dbReference type="PANTHER" id="PTHR11575:SF6">
    <property type="entry name" value="2',3'-CYCLIC-NUCLEOTIDE 2'-PHOSPHODIESTERASE_3'-NUCLEOTIDASE"/>
    <property type="match status" value="1"/>
</dbReference>
<accession>A0ABY3ZND7</accession>
<feature type="domain" description="5'-Nucleotidase C-terminal" evidence="4">
    <location>
        <begin position="320"/>
        <end position="498"/>
    </location>
</feature>
<evidence type="ECO:0000256" key="2">
    <source>
        <dbReference type="RuleBase" id="RU362119"/>
    </source>
</evidence>
<gene>
    <name evidence="5" type="primary">yfkN_3</name>
    <name evidence="5" type="ORF">DSM109990_03055</name>
</gene>
<reference evidence="6" key="1">
    <citation type="journal article" date="2022" name="Microorganisms">
        <title>Beyond the ABCs#Discovery of Three New Plasmid Types in Rhodobacterales (RepQ, RepY, RepW).</title>
        <authorList>
            <person name="Freese H.M."/>
            <person name="Ringel V."/>
            <person name="Overmann J."/>
            <person name="Petersen J."/>
        </authorList>
    </citation>
    <scope>NUCLEOTIDE SEQUENCE [LARGE SCALE GENOMIC DNA]</scope>
    <source>
        <strain evidence="6">DSM 109990</strain>
    </source>
</reference>
<keyword evidence="2" id="KW-0378">Hydrolase</keyword>
<evidence type="ECO:0000259" key="3">
    <source>
        <dbReference type="Pfam" id="PF00149"/>
    </source>
</evidence>
<dbReference type="PRINTS" id="PR01607">
    <property type="entry name" value="APYRASEFAMLY"/>
</dbReference>
<protein>
    <submittedName>
        <fullName evidence="5">Trifunctional nucleotide phosphoesterase protein YfkN</fullName>
    </submittedName>
</protein>
<comment type="similarity">
    <text evidence="2">Belongs to the 5'-nucleotidase family.</text>
</comment>
<organism evidence="5 6">
    <name type="scientific">Sulfitobacter dubius</name>
    <dbReference type="NCBI Taxonomy" id="218673"/>
    <lineage>
        <taxon>Bacteria</taxon>
        <taxon>Pseudomonadati</taxon>
        <taxon>Pseudomonadota</taxon>
        <taxon>Alphaproteobacteria</taxon>
        <taxon>Rhodobacterales</taxon>
        <taxon>Roseobacteraceae</taxon>
        <taxon>Sulfitobacter</taxon>
    </lineage>
</organism>
<dbReference type="InterPro" id="IPR004843">
    <property type="entry name" value="Calcineurin-like_PHP"/>
</dbReference>
<dbReference type="Gene3D" id="3.90.780.10">
    <property type="entry name" value="5'-Nucleotidase, C-terminal domain"/>
    <property type="match status" value="1"/>
</dbReference>
<dbReference type="Proteomes" id="UP000831019">
    <property type="component" value="Chromosome"/>
</dbReference>
<dbReference type="Gene3D" id="3.60.21.10">
    <property type="match status" value="1"/>
</dbReference>
<sequence>MQIVGHDYVSDRSVGHHGLAGIATLIRTARQEAAAQGAACVLLDNGDLLQGNAMGDQLAQMAVSPAHPVIACLNHLRYDAIGLGNHDLDHGLPYLRAVAGALDMPLVSTNLHLTEPGPLRHWAIATCPLPMAALPTAATLQIGLLSVLPTKTKIWNRDVLEGQAQITCALESLRSAVPKLRAAGADLIVLLAHMGIAHKDEAKVEEDICALAQVDGIDAVITGHTHRRFPGPDHSEGSGVDAQAGTLSRKPAAMPGFGGSDLAVLDLALNRNAQGRWSVLSHESRLRCNTVNTLADPVVLSAARPNHTAIRAQLEEVVGHTDTALHNFFALAMPTAIDALTARAQAKVIREGVAGTPDGDLPILVATAAHTAGGRAGPGHFLHIPPGPVQRRHIAGLVPYRNEVWALRVTGADLRQWLETAAEVFAPLGTVAGPLIDPHRPPYHFDTIHGVTYEINLRRPQGDRITALSWQGVPVTAKQKYLLATNQFRAAGGGGFDCAPKATVVLRNPMPLSEALITTLADPSAVLWPDAPPWRFSAVEAQAILHTTPDALPFIKEIAHLSPNPGGTTPLGFAEIRLHL</sequence>
<evidence type="ECO:0000256" key="1">
    <source>
        <dbReference type="ARBA" id="ARBA00022729"/>
    </source>
</evidence>
<keyword evidence="1" id="KW-0732">Signal</keyword>
<dbReference type="InterPro" id="IPR006179">
    <property type="entry name" value="5_nucleotidase/apyrase"/>
</dbReference>
<keyword evidence="6" id="KW-1185">Reference proteome</keyword>
<feature type="domain" description="Calcineurin-like phosphoesterase" evidence="3">
    <location>
        <begin position="17"/>
        <end position="227"/>
    </location>
</feature>
<dbReference type="InterPro" id="IPR029052">
    <property type="entry name" value="Metallo-depent_PP-like"/>
</dbReference>
<dbReference type="Pfam" id="PF00149">
    <property type="entry name" value="Metallophos"/>
    <property type="match status" value="1"/>
</dbReference>
<evidence type="ECO:0000313" key="6">
    <source>
        <dbReference type="Proteomes" id="UP000831019"/>
    </source>
</evidence>
<dbReference type="SUPFAM" id="SSF56300">
    <property type="entry name" value="Metallo-dependent phosphatases"/>
    <property type="match status" value="1"/>
</dbReference>
<dbReference type="Pfam" id="PF02872">
    <property type="entry name" value="5_nucleotid_C"/>
    <property type="match status" value="1"/>
</dbReference>